<reference evidence="1 2" key="1">
    <citation type="submission" date="2013-02" db="EMBL/GenBank/DDBJ databases">
        <authorList>
            <person name="Genoscope - CEA"/>
        </authorList>
    </citation>
    <scope>NUCLEOTIDE SEQUENCE [LARGE SCALE GENOMIC DNA]</scope>
    <source>
        <strain evidence="1 2">STM 2683</strain>
    </source>
</reference>
<name>M5FBX2_9HYPH</name>
<proteinExistence type="predicted"/>
<keyword evidence="2" id="KW-1185">Reference proteome</keyword>
<organism evidence="1 2">
    <name type="scientific">Mesorhizobium metallidurans STM 2683</name>
    <dbReference type="NCBI Taxonomy" id="1297569"/>
    <lineage>
        <taxon>Bacteria</taxon>
        <taxon>Pseudomonadati</taxon>
        <taxon>Pseudomonadota</taxon>
        <taxon>Alphaproteobacteria</taxon>
        <taxon>Hyphomicrobiales</taxon>
        <taxon>Phyllobacteriaceae</taxon>
        <taxon>Mesorhizobium</taxon>
    </lineage>
</organism>
<dbReference type="EMBL" id="CAUM01000172">
    <property type="protein sequence ID" value="CCV09391.1"/>
    <property type="molecule type" value="Genomic_DNA"/>
</dbReference>
<comment type="caution">
    <text evidence="1">The sequence shown here is derived from an EMBL/GenBank/DDBJ whole genome shotgun (WGS) entry which is preliminary data.</text>
</comment>
<evidence type="ECO:0000313" key="1">
    <source>
        <dbReference type="EMBL" id="CCV09391.1"/>
    </source>
</evidence>
<evidence type="ECO:0000313" key="2">
    <source>
        <dbReference type="Proteomes" id="UP000012062"/>
    </source>
</evidence>
<accession>M5FBX2</accession>
<dbReference type="AlphaFoldDB" id="M5FBX2"/>
<protein>
    <submittedName>
        <fullName evidence="1">Uncharacterized protein</fullName>
    </submittedName>
</protein>
<sequence>MPARVSPTSAPAARRYCSRPGWPGEVLACPRQPDSRSRMPAFQEVSASVFSREEYHENFNIESNDPGCGFRGGHAGSGFRSRQASRVRRYGRSWRWHRHFRKNDPVDHWQVQFDEGASDCYQQRQCRRRRGLCLYGDGQGR</sequence>
<gene>
    <name evidence="1" type="ORF">MESS2_p10006</name>
</gene>
<dbReference type="Proteomes" id="UP000012062">
    <property type="component" value="Unassembled WGS sequence"/>
</dbReference>